<dbReference type="EMBL" id="KV453910">
    <property type="protein sequence ID" value="ODV80965.1"/>
    <property type="molecule type" value="Genomic_DNA"/>
</dbReference>
<proteinExistence type="predicted"/>
<dbReference type="Proteomes" id="UP000094285">
    <property type="component" value="Unassembled WGS sequence"/>
</dbReference>
<sequence length="74" mass="8664">KRGPPSTPLTPSLQQPHRVRRKLAAAVQKKTLISLGDSSDMLDSKYQMWLLRQELDRSKELVRFLELERKFTNE</sequence>
<accession>A0A1E4SN90</accession>
<protein>
    <submittedName>
        <fullName evidence="2">Uncharacterized protein</fullName>
    </submittedName>
</protein>
<dbReference type="AlphaFoldDB" id="A0A1E4SN90"/>
<feature type="non-terminal residue" evidence="2">
    <location>
        <position position="74"/>
    </location>
</feature>
<feature type="non-terminal residue" evidence="2">
    <location>
        <position position="1"/>
    </location>
</feature>
<gene>
    <name evidence="2" type="ORF">CANTADRAFT_37651</name>
</gene>
<dbReference type="RefSeq" id="XP_020066087.1">
    <property type="nucleotide sequence ID" value="XM_020208730.1"/>
</dbReference>
<evidence type="ECO:0000313" key="3">
    <source>
        <dbReference type="Proteomes" id="UP000094285"/>
    </source>
</evidence>
<organism evidence="2 3">
    <name type="scientific">Suhomyces tanzawaensis NRRL Y-17324</name>
    <dbReference type="NCBI Taxonomy" id="984487"/>
    <lineage>
        <taxon>Eukaryota</taxon>
        <taxon>Fungi</taxon>
        <taxon>Dikarya</taxon>
        <taxon>Ascomycota</taxon>
        <taxon>Saccharomycotina</taxon>
        <taxon>Pichiomycetes</taxon>
        <taxon>Debaryomycetaceae</taxon>
        <taxon>Suhomyces</taxon>
    </lineage>
</organism>
<evidence type="ECO:0000256" key="1">
    <source>
        <dbReference type="SAM" id="MobiDB-lite"/>
    </source>
</evidence>
<feature type="region of interest" description="Disordered" evidence="1">
    <location>
        <begin position="1"/>
        <end position="21"/>
    </location>
</feature>
<dbReference type="OrthoDB" id="4026374at2759"/>
<evidence type="ECO:0000313" key="2">
    <source>
        <dbReference type="EMBL" id="ODV80965.1"/>
    </source>
</evidence>
<reference evidence="3" key="1">
    <citation type="submission" date="2016-05" db="EMBL/GenBank/DDBJ databases">
        <title>Comparative genomics of biotechnologically important yeasts.</title>
        <authorList>
            <consortium name="DOE Joint Genome Institute"/>
            <person name="Riley R."/>
            <person name="Haridas S."/>
            <person name="Wolfe K.H."/>
            <person name="Lopes M.R."/>
            <person name="Hittinger C.T."/>
            <person name="Goker M."/>
            <person name="Salamov A."/>
            <person name="Wisecaver J."/>
            <person name="Long T.M."/>
            <person name="Aerts A.L."/>
            <person name="Barry K."/>
            <person name="Choi C."/>
            <person name="Clum A."/>
            <person name="Coughlan A.Y."/>
            <person name="Deshpande S."/>
            <person name="Douglass A.P."/>
            <person name="Hanson S.J."/>
            <person name="Klenk H.-P."/>
            <person name="Labutti K."/>
            <person name="Lapidus A."/>
            <person name="Lindquist E."/>
            <person name="Lipzen A."/>
            <person name="Meier-Kolthoff J.P."/>
            <person name="Ohm R.A."/>
            <person name="Otillar R.P."/>
            <person name="Pangilinan J."/>
            <person name="Peng Y."/>
            <person name="Rokas A."/>
            <person name="Rosa C.A."/>
            <person name="Scheuner C."/>
            <person name="Sibirny A.A."/>
            <person name="Slot J.C."/>
            <person name="Stielow J.B."/>
            <person name="Sun H."/>
            <person name="Kurtzman C.P."/>
            <person name="Blackwell M."/>
            <person name="Grigoriev I.V."/>
            <person name="Jeffries T.W."/>
        </authorList>
    </citation>
    <scope>NUCLEOTIDE SEQUENCE [LARGE SCALE GENOMIC DNA]</scope>
    <source>
        <strain evidence="3">NRRL Y-17324</strain>
    </source>
</reference>
<dbReference type="GeneID" id="30982867"/>
<name>A0A1E4SN90_9ASCO</name>
<keyword evidence="3" id="KW-1185">Reference proteome</keyword>